<evidence type="ECO:0000256" key="1">
    <source>
        <dbReference type="SAM" id="MobiDB-lite"/>
    </source>
</evidence>
<dbReference type="AlphaFoldDB" id="A0A239LZJ3"/>
<evidence type="ECO:0000313" key="3">
    <source>
        <dbReference type="Proteomes" id="UP000198356"/>
    </source>
</evidence>
<reference evidence="2 3" key="1">
    <citation type="submission" date="2017-06" db="EMBL/GenBank/DDBJ databases">
        <authorList>
            <person name="Kim H.J."/>
            <person name="Triplett B.A."/>
        </authorList>
    </citation>
    <scope>NUCLEOTIDE SEQUENCE [LARGE SCALE GENOMIC DNA]</scope>
    <source>
        <strain evidence="2 3">DSM 18704</strain>
    </source>
</reference>
<name>A0A239LZJ3_9BACT</name>
<proteinExistence type="predicted"/>
<feature type="region of interest" description="Disordered" evidence="1">
    <location>
        <begin position="1"/>
        <end position="23"/>
    </location>
</feature>
<evidence type="ECO:0008006" key="4">
    <source>
        <dbReference type="Google" id="ProtNLM"/>
    </source>
</evidence>
<accession>A0A239LZJ3</accession>
<dbReference type="OrthoDB" id="7997521at2"/>
<evidence type="ECO:0000313" key="2">
    <source>
        <dbReference type="EMBL" id="SNT35203.1"/>
    </source>
</evidence>
<organism evidence="2 3">
    <name type="scientific">Granulicella rosea</name>
    <dbReference type="NCBI Taxonomy" id="474952"/>
    <lineage>
        <taxon>Bacteria</taxon>
        <taxon>Pseudomonadati</taxon>
        <taxon>Acidobacteriota</taxon>
        <taxon>Terriglobia</taxon>
        <taxon>Terriglobales</taxon>
        <taxon>Acidobacteriaceae</taxon>
        <taxon>Granulicella</taxon>
    </lineage>
</organism>
<dbReference type="RefSeq" id="WP_089409952.1">
    <property type="nucleotide sequence ID" value="NZ_FZOU01000008.1"/>
</dbReference>
<sequence>MTLKTDPFADLADFAPKPKPAVAPKPAPIPVAPAPALVNEAAGLTILAEKHGFSINNLEEQRRTFRGRRSSRAPKTMPITMRVRVADWNRFQEFCELNEYTVAEGFELLARMIPQAEGPPK</sequence>
<keyword evidence="3" id="KW-1185">Reference proteome</keyword>
<gene>
    <name evidence="2" type="ORF">SAMN05421770_10859</name>
</gene>
<dbReference type="EMBL" id="FZOU01000008">
    <property type="protein sequence ID" value="SNT35203.1"/>
    <property type="molecule type" value="Genomic_DNA"/>
</dbReference>
<dbReference type="Proteomes" id="UP000198356">
    <property type="component" value="Unassembled WGS sequence"/>
</dbReference>
<protein>
    <recommendedName>
        <fullName evidence="4">BrnA antitoxin of type II toxin-antitoxin system</fullName>
    </recommendedName>
</protein>